<proteinExistence type="predicted"/>
<dbReference type="GO" id="GO:0005694">
    <property type="term" value="C:chromosome"/>
    <property type="evidence" value="ECO:0007669"/>
    <property type="project" value="TreeGrafter"/>
</dbReference>
<dbReference type="RefSeq" id="WP_183373261.1">
    <property type="nucleotide sequence ID" value="NZ_BAABHL010000162.1"/>
</dbReference>
<dbReference type="InterPro" id="IPR050336">
    <property type="entry name" value="Chromosome_partition/occlusion"/>
</dbReference>
<dbReference type="PANTHER" id="PTHR33375:SF1">
    <property type="entry name" value="CHROMOSOME-PARTITIONING PROTEIN PARB-RELATED"/>
    <property type="match status" value="1"/>
</dbReference>
<evidence type="ECO:0000313" key="5">
    <source>
        <dbReference type="Proteomes" id="UP000551501"/>
    </source>
</evidence>
<name>A0A840FEV0_9ACTN</name>
<feature type="compositionally biased region" description="Low complexity" evidence="2">
    <location>
        <begin position="9"/>
        <end position="23"/>
    </location>
</feature>
<dbReference type="GO" id="GO:0007059">
    <property type="term" value="P:chromosome segregation"/>
    <property type="evidence" value="ECO:0007669"/>
    <property type="project" value="UniProtKB-KW"/>
</dbReference>
<dbReference type="Proteomes" id="UP000551501">
    <property type="component" value="Unassembled WGS sequence"/>
</dbReference>
<accession>A0A840FEV0</accession>
<dbReference type="Pfam" id="PF02195">
    <property type="entry name" value="ParB_N"/>
    <property type="match status" value="1"/>
</dbReference>
<evidence type="ECO:0000259" key="3">
    <source>
        <dbReference type="SMART" id="SM00470"/>
    </source>
</evidence>
<keyword evidence="1" id="KW-0159">Chromosome partition</keyword>
<evidence type="ECO:0000313" key="4">
    <source>
        <dbReference type="EMBL" id="MBB4137977.1"/>
    </source>
</evidence>
<feature type="region of interest" description="Disordered" evidence="2">
    <location>
        <begin position="222"/>
        <end position="252"/>
    </location>
</feature>
<dbReference type="AlphaFoldDB" id="A0A840FEV0"/>
<feature type="domain" description="ParB-like N-terminal" evidence="3">
    <location>
        <begin position="37"/>
        <end position="140"/>
    </location>
</feature>
<keyword evidence="5" id="KW-1185">Reference proteome</keyword>
<feature type="region of interest" description="Disordered" evidence="2">
    <location>
        <begin position="1"/>
        <end position="31"/>
    </location>
</feature>
<dbReference type="Pfam" id="PF17762">
    <property type="entry name" value="HTH_ParB"/>
    <property type="match status" value="1"/>
</dbReference>
<dbReference type="EMBL" id="JACIFP010000002">
    <property type="protein sequence ID" value="MBB4137977.1"/>
    <property type="molecule type" value="Genomic_DNA"/>
</dbReference>
<dbReference type="PANTHER" id="PTHR33375">
    <property type="entry name" value="CHROMOSOME-PARTITIONING PROTEIN PARB-RELATED"/>
    <property type="match status" value="1"/>
</dbReference>
<dbReference type="InterPro" id="IPR036086">
    <property type="entry name" value="ParB/Sulfiredoxin_sf"/>
</dbReference>
<organism evidence="4 5">
    <name type="scientific">Gordonia humi</name>
    <dbReference type="NCBI Taxonomy" id="686429"/>
    <lineage>
        <taxon>Bacteria</taxon>
        <taxon>Bacillati</taxon>
        <taxon>Actinomycetota</taxon>
        <taxon>Actinomycetes</taxon>
        <taxon>Mycobacteriales</taxon>
        <taxon>Gordoniaceae</taxon>
        <taxon>Gordonia</taxon>
    </lineage>
</organism>
<evidence type="ECO:0000256" key="2">
    <source>
        <dbReference type="SAM" id="MobiDB-lite"/>
    </source>
</evidence>
<evidence type="ECO:0000256" key="1">
    <source>
        <dbReference type="ARBA" id="ARBA00022829"/>
    </source>
</evidence>
<dbReference type="InterPro" id="IPR041468">
    <property type="entry name" value="HTH_ParB/Spo0J"/>
</dbReference>
<reference evidence="4 5" key="1">
    <citation type="submission" date="2020-08" db="EMBL/GenBank/DDBJ databases">
        <title>Sequencing the genomes of 1000 actinobacteria strains.</title>
        <authorList>
            <person name="Klenk H.-P."/>
        </authorList>
    </citation>
    <scope>NUCLEOTIDE SEQUENCE [LARGE SCALE GENOMIC DNA]</scope>
    <source>
        <strain evidence="4 5">DSM 45298</strain>
    </source>
</reference>
<protein>
    <submittedName>
        <fullName evidence="4">ParB family chromosome partitioning protein</fullName>
    </submittedName>
</protein>
<gene>
    <name evidence="4" type="ORF">BKA16_004602</name>
</gene>
<sequence>MATKRGGRVDLSTLGSSVSSDTSPVDRRRPVEQQFRANVPLEHLTPNPRNPRDTVGSLDDLASIAERQLQPATVITKARWLELWPEDRDVIGEARWIVVNGCRRLAAGRQYGRAGLDVVVQDTLATTRESIIWAAIAENIDRQNLDVVEEAKAVGQLVAELGSANAAAERLGRSATWISQRKRLLDLHPDLQEEVRAGEMAIRDAREIGRLPMASQVEAWSKALAKREQQGSGEGTEDPADRKPASKDPTPASAVRALKRLRADPTILASALIEVLDTAQIDIILETLGKARQGGH</sequence>
<dbReference type="Gene3D" id="1.10.10.2830">
    <property type="match status" value="1"/>
</dbReference>
<dbReference type="SMART" id="SM00470">
    <property type="entry name" value="ParB"/>
    <property type="match status" value="1"/>
</dbReference>
<dbReference type="SUPFAM" id="SSF109709">
    <property type="entry name" value="KorB DNA-binding domain-like"/>
    <property type="match status" value="1"/>
</dbReference>
<comment type="caution">
    <text evidence="4">The sequence shown here is derived from an EMBL/GenBank/DDBJ whole genome shotgun (WGS) entry which is preliminary data.</text>
</comment>
<dbReference type="SUPFAM" id="SSF110849">
    <property type="entry name" value="ParB/Sulfiredoxin"/>
    <property type="match status" value="1"/>
</dbReference>
<dbReference type="InterPro" id="IPR003115">
    <property type="entry name" value="ParB_N"/>
</dbReference>
<dbReference type="GO" id="GO:0045881">
    <property type="term" value="P:positive regulation of sporulation resulting in formation of a cellular spore"/>
    <property type="evidence" value="ECO:0007669"/>
    <property type="project" value="TreeGrafter"/>
</dbReference>